<dbReference type="EMBL" id="KZ506428">
    <property type="protein sequence ID" value="PKU39694.1"/>
    <property type="molecule type" value="Genomic_DNA"/>
</dbReference>
<dbReference type="Proteomes" id="UP000233556">
    <property type="component" value="Unassembled WGS sequence"/>
</dbReference>
<proteinExistence type="predicted"/>
<protein>
    <submittedName>
        <fullName evidence="1">Uncharacterized protein</fullName>
    </submittedName>
</protein>
<dbReference type="AlphaFoldDB" id="A0A2I0U0S8"/>
<evidence type="ECO:0000313" key="1">
    <source>
        <dbReference type="EMBL" id="PKU39694.1"/>
    </source>
</evidence>
<accession>A0A2I0U0S8</accession>
<gene>
    <name evidence="1" type="ORF">llap_10006</name>
</gene>
<evidence type="ECO:0000313" key="2">
    <source>
        <dbReference type="Proteomes" id="UP000233556"/>
    </source>
</evidence>
<reference evidence="2" key="2">
    <citation type="submission" date="2017-12" db="EMBL/GenBank/DDBJ databases">
        <title>Genome sequence of the Bar-tailed Godwit (Limosa lapponica baueri).</title>
        <authorList>
            <person name="Lima N.C.B."/>
            <person name="Parody-Merino A.M."/>
            <person name="Battley P.F."/>
            <person name="Fidler A.E."/>
            <person name="Prosdocimi F."/>
        </authorList>
    </citation>
    <scope>NUCLEOTIDE SEQUENCE [LARGE SCALE GENOMIC DNA]</scope>
</reference>
<sequence>MRSCTNKSEEKAKIEVILKLYCIAYSFRKEMLPSGKKGIFPTSLNLTAMNMSSNEVRKAGINGPPYAKQGKSAPWTGFANDHGMYLCNLEYNVVGLQLFI</sequence>
<organism evidence="1 2">
    <name type="scientific">Limosa lapponica baueri</name>
    <dbReference type="NCBI Taxonomy" id="1758121"/>
    <lineage>
        <taxon>Eukaryota</taxon>
        <taxon>Metazoa</taxon>
        <taxon>Chordata</taxon>
        <taxon>Craniata</taxon>
        <taxon>Vertebrata</taxon>
        <taxon>Euteleostomi</taxon>
        <taxon>Archelosauria</taxon>
        <taxon>Archosauria</taxon>
        <taxon>Dinosauria</taxon>
        <taxon>Saurischia</taxon>
        <taxon>Theropoda</taxon>
        <taxon>Coelurosauria</taxon>
        <taxon>Aves</taxon>
        <taxon>Neognathae</taxon>
        <taxon>Neoaves</taxon>
        <taxon>Charadriiformes</taxon>
        <taxon>Scolopacidae</taxon>
        <taxon>Limosa</taxon>
    </lineage>
</organism>
<name>A0A2I0U0S8_LIMLA</name>
<keyword evidence="2" id="KW-1185">Reference proteome</keyword>
<reference evidence="2" key="1">
    <citation type="submission" date="2017-11" db="EMBL/GenBank/DDBJ databases">
        <authorList>
            <person name="Lima N.C."/>
            <person name="Parody-Merino A.M."/>
            <person name="Battley P.F."/>
            <person name="Fidler A.E."/>
            <person name="Prosdocimi F."/>
        </authorList>
    </citation>
    <scope>NUCLEOTIDE SEQUENCE [LARGE SCALE GENOMIC DNA]</scope>
</reference>